<gene>
    <name evidence="1" type="ORF">S01H1_39344</name>
</gene>
<name>X0VI58_9ZZZZ</name>
<dbReference type="AlphaFoldDB" id="X0VI58"/>
<feature type="non-terminal residue" evidence="1">
    <location>
        <position position="1"/>
    </location>
</feature>
<accession>X0VI58</accession>
<organism evidence="1">
    <name type="scientific">marine sediment metagenome</name>
    <dbReference type="NCBI Taxonomy" id="412755"/>
    <lineage>
        <taxon>unclassified sequences</taxon>
        <taxon>metagenomes</taxon>
        <taxon>ecological metagenomes</taxon>
    </lineage>
</organism>
<evidence type="ECO:0000313" key="1">
    <source>
        <dbReference type="EMBL" id="GAG12178.1"/>
    </source>
</evidence>
<dbReference type="EMBL" id="BARS01024822">
    <property type="protein sequence ID" value="GAG12178.1"/>
    <property type="molecule type" value="Genomic_DNA"/>
</dbReference>
<sequence>LLLLYDYVIDQADSVEPDRPEQQRPGLDLRYRL</sequence>
<protein>
    <submittedName>
        <fullName evidence="1">Uncharacterized protein</fullName>
    </submittedName>
</protein>
<reference evidence="1" key="1">
    <citation type="journal article" date="2014" name="Front. Microbiol.">
        <title>High frequency of phylogenetically diverse reductive dehalogenase-homologous genes in deep subseafloor sedimentary metagenomes.</title>
        <authorList>
            <person name="Kawai M."/>
            <person name="Futagami T."/>
            <person name="Toyoda A."/>
            <person name="Takaki Y."/>
            <person name="Nishi S."/>
            <person name="Hori S."/>
            <person name="Arai W."/>
            <person name="Tsubouchi T."/>
            <person name="Morono Y."/>
            <person name="Uchiyama I."/>
            <person name="Ito T."/>
            <person name="Fujiyama A."/>
            <person name="Inagaki F."/>
            <person name="Takami H."/>
        </authorList>
    </citation>
    <scope>NUCLEOTIDE SEQUENCE</scope>
    <source>
        <strain evidence="1">Expedition CK06-06</strain>
    </source>
</reference>
<comment type="caution">
    <text evidence="1">The sequence shown here is derived from an EMBL/GenBank/DDBJ whole genome shotgun (WGS) entry which is preliminary data.</text>
</comment>
<proteinExistence type="predicted"/>